<evidence type="ECO:0000256" key="1">
    <source>
        <dbReference type="SAM" id="MobiDB-lite"/>
    </source>
</evidence>
<dbReference type="Pfam" id="PF10545">
    <property type="entry name" value="MADF_DNA_bdg"/>
    <property type="match status" value="1"/>
</dbReference>
<reference evidence="3 4" key="1">
    <citation type="journal article" date="2008" name="Nature">
        <title>The genome of the model beetle and pest Tribolium castaneum.</title>
        <authorList>
            <consortium name="Tribolium Genome Sequencing Consortium"/>
            <person name="Richards S."/>
            <person name="Gibbs R.A."/>
            <person name="Weinstock G.M."/>
            <person name="Brown S.J."/>
            <person name="Denell R."/>
            <person name="Beeman R.W."/>
            <person name="Gibbs R."/>
            <person name="Beeman R.W."/>
            <person name="Brown S.J."/>
            <person name="Bucher G."/>
            <person name="Friedrich M."/>
            <person name="Grimmelikhuijzen C.J."/>
            <person name="Klingler M."/>
            <person name="Lorenzen M."/>
            <person name="Richards S."/>
            <person name="Roth S."/>
            <person name="Schroder R."/>
            <person name="Tautz D."/>
            <person name="Zdobnov E.M."/>
            <person name="Muzny D."/>
            <person name="Gibbs R.A."/>
            <person name="Weinstock G.M."/>
            <person name="Attaway T."/>
            <person name="Bell S."/>
            <person name="Buhay C.J."/>
            <person name="Chandrabose M.N."/>
            <person name="Chavez D."/>
            <person name="Clerk-Blankenburg K.P."/>
            <person name="Cree A."/>
            <person name="Dao M."/>
            <person name="Davis C."/>
            <person name="Chacko J."/>
            <person name="Dinh H."/>
            <person name="Dugan-Rocha S."/>
            <person name="Fowler G."/>
            <person name="Garner T.T."/>
            <person name="Garnes J."/>
            <person name="Gnirke A."/>
            <person name="Hawes A."/>
            <person name="Hernandez J."/>
            <person name="Hines S."/>
            <person name="Holder M."/>
            <person name="Hume J."/>
            <person name="Jhangiani S.N."/>
            <person name="Joshi V."/>
            <person name="Khan Z.M."/>
            <person name="Jackson L."/>
            <person name="Kovar C."/>
            <person name="Kowis A."/>
            <person name="Lee S."/>
            <person name="Lewis L.R."/>
            <person name="Margolis J."/>
            <person name="Morgan M."/>
            <person name="Nazareth L.V."/>
            <person name="Nguyen N."/>
            <person name="Okwuonu G."/>
            <person name="Parker D."/>
            <person name="Richards S."/>
            <person name="Ruiz S.J."/>
            <person name="Santibanez J."/>
            <person name="Savard J."/>
            <person name="Scherer S.E."/>
            <person name="Schneider B."/>
            <person name="Sodergren E."/>
            <person name="Tautz D."/>
            <person name="Vattahil S."/>
            <person name="Villasana D."/>
            <person name="White C.S."/>
            <person name="Wright R."/>
            <person name="Park Y."/>
            <person name="Beeman R.W."/>
            <person name="Lord J."/>
            <person name="Oppert B."/>
            <person name="Lorenzen M."/>
            <person name="Brown S."/>
            <person name="Wang L."/>
            <person name="Savard J."/>
            <person name="Tautz D."/>
            <person name="Richards S."/>
            <person name="Weinstock G."/>
            <person name="Gibbs R.A."/>
            <person name="Liu Y."/>
            <person name="Worley K."/>
            <person name="Weinstock G."/>
            <person name="Elsik C.G."/>
            <person name="Reese J.T."/>
            <person name="Elhaik E."/>
            <person name="Landan G."/>
            <person name="Graur D."/>
            <person name="Arensburger P."/>
            <person name="Atkinson P."/>
            <person name="Beeman R.W."/>
            <person name="Beidler J."/>
            <person name="Brown S.J."/>
            <person name="Demuth J.P."/>
            <person name="Drury D.W."/>
            <person name="Du Y.Z."/>
            <person name="Fujiwara H."/>
            <person name="Lorenzen M."/>
            <person name="Maselli V."/>
            <person name="Osanai M."/>
            <person name="Park Y."/>
            <person name="Robertson H.M."/>
            <person name="Tu Z."/>
            <person name="Wang J.J."/>
            <person name="Wang S."/>
            <person name="Richards S."/>
            <person name="Song H."/>
            <person name="Zhang L."/>
            <person name="Sodergren E."/>
            <person name="Werner D."/>
            <person name="Stanke M."/>
            <person name="Morgenstern B."/>
            <person name="Solovyev V."/>
            <person name="Kosarev P."/>
            <person name="Brown G."/>
            <person name="Chen H.C."/>
            <person name="Ermolaeva O."/>
            <person name="Hlavina W."/>
            <person name="Kapustin Y."/>
            <person name="Kiryutin B."/>
            <person name="Kitts P."/>
            <person name="Maglott D."/>
            <person name="Pruitt K."/>
            <person name="Sapojnikov V."/>
            <person name="Souvorov A."/>
            <person name="Mackey A.J."/>
            <person name="Waterhouse R.M."/>
            <person name="Wyder S."/>
            <person name="Zdobnov E.M."/>
            <person name="Zdobnov E.M."/>
            <person name="Wyder S."/>
            <person name="Kriventseva E.V."/>
            <person name="Kadowaki T."/>
            <person name="Bork P."/>
            <person name="Aranda M."/>
            <person name="Bao R."/>
            <person name="Beermann A."/>
            <person name="Berns N."/>
            <person name="Bolognesi R."/>
            <person name="Bonneton F."/>
            <person name="Bopp D."/>
            <person name="Brown S.J."/>
            <person name="Bucher G."/>
            <person name="Butts T."/>
            <person name="Chaumot A."/>
            <person name="Denell R.E."/>
            <person name="Ferrier D.E."/>
            <person name="Friedrich M."/>
            <person name="Gordon C.M."/>
            <person name="Jindra M."/>
            <person name="Klingler M."/>
            <person name="Lan Q."/>
            <person name="Lattorff H.M."/>
            <person name="Laudet V."/>
            <person name="von Levetsow C."/>
            <person name="Liu Z."/>
            <person name="Lutz R."/>
            <person name="Lynch J.A."/>
            <person name="da Fonseca R.N."/>
            <person name="Posnien N."/>
            <person name="Reuter R."/>
            <person name="Roth S."/>
            <person name="Savard J."/>
            <person name="Schinko J.B."/>
            <person name="Schmitt C."/>
            <person name="Schoppmeier M."/>
            <person name="Schroder R."/>
            <person name="Shippy T.D."/>
            <person name="Simonnet F."/>
            <person name="Marques-Souza H."/>
            <person name="Tautz D."/>
            <person name="Tomoyasu Y."/>
            <person name="Trauner J."/>
            <person name="Van der Zee M."/>
            <person name="Vervoort M."/>
            <person name="Wittkopp N."/>
            <person name="Wimmer E.A."/>
            <person name="Yang X."/>
            <person name="Jones A.K."/>
            <person name="Sattelle D.B."/>
            <person name="Ebert P.R."/>
            <person name="Nelson D."/>
            <person name="Scott J.G."/>
            <person name="Beeman R.W."/>
            <person name="Muthukrishnan S."/>
            <person name="Kramer K.J."/>
            <person name="Arakane Y."/>
            <person name="Beeman R.W."/>
            <person name="Zhu Q."/>
            <person name="Hogenkamp D."/>
            <person name="Dixit R."/>
            <person name="Oppert B."/>
            <person name="Jiang H."/>
            <person name="Zou Z."/>
            <person name="Marshall J."/>
            <person name="Elpidina E."/>
            <person name="Vinokurov K."/>
            <person name="Oppert C."/>
            <person name="Zou Z."/>
            <person name="Evans J."/>
            <person name="Lu Z."/>
            <person name="Zhao P."/>
            <person name="Sumathipala N."/>
            <person name="Altincicek B."/>
            <person name="Vilcinskas A."/>
            <person name="Williams M."/>
            <person name="Hultmark D."/>
            <person name="Hetru C."/>
            <person name="Jiang H."/>
            <person name="Grimmelikhuijzen C.J."/>
            <person name="Hauser F."/>
            <person name="Cazzamali G."/>
            <person name="Williamson M."/>
            <person name="Park Y."/>
            <person name="Li B."/>
            <person name="Tanaka Y."/>
            <person name="Predel R."/>
            <person name="Neupert S."/>
            <person name="Schachtner J."/>
            <person name="Verleyen P."/>
            <person name="Raible F."/>
            <person name="Bork P."/>
            <person name="Friedrich M."/>
            <person name="Walden K.K."/>
            <person name="Robertson H.M."/>
            <person name="Angeli S."/>
            <person name="Foret S."/>
            <person name="Bucher G."/>
            <person name="Schuetz S."/>
            <person name="Maleszka R."/>
            <person name="Wimmer E.A."/>
            <person name="Beeman R.W."/>
            <person name="Lorenzen M."/>
            <person name="Tomoyasu Y."/>
            <person name="Miller S.C."/>
            <person name="Grossmann D."/>
            <person name="Bucher G."/>
        </authorList>
    </citation>
    <scope>NUCLEOTIDE SEQUENCE [LARGE SCALE GENOMIC DNA]</scope>
    <source>
        <strain evidence="3 4">Georgia GA2</strain>
    </source>
</reference>
<dbReference type="Proteomes" id="UP000007266">
    <property type="component" value="Linkage group 8"/>
</dbReference>
<dbReference type="HOGENOM" id="CLU_919288_0_0_1"/>
<protein>
    <recommendedName>
        <fullName evidence="2">MADF domain-containing protein</fullName>
    </recommendedName>
</protein>
<feature type="compositionally biased region" description="Basic and acidic residues" evidence="1">
    <location>
        <begin position="224"/>
        <end position="242"/>
    </location>
</feature>
<proteinExistence type="predicted"/>
<dbReference type="STRING" id="7070.D6WW18"/>
<dbReference type="PROSITE" id="PS51029">
    <property type="entry name" value="MADF"/>
    <property type="match status" value="1"/>
</dbReference>
<dbReference type="InterPro" id="IPR048325">
    <property type="entry name" value="ZSWIM3_N"/>
</dbReference>
<evidence type="ECO:0000313" key="4">
    <source>
        <dbReference type="Proteomes" id="UP000007266"/>
    </source>
</evidence>
<dbReference type="PANTHER" id="PTHR47086">
    <property type="entry name" value="BTB DOMAIN-CONTAINING PROTEIN"/>
    <property type="match status" value="1"/>
</dbReference>
<organism evidence="3 4">
    <name type="scientific">Tribolium castaneum</name>
    <name type="common">Red flour beetle</name>
    <dbReference type="NCBI Taxonomy" id="7070"/>
    <lineage>
        <taxon>Eukaryota</taxon>
        <taxon>Metazoa</taxon>
        <taxon>Ecdysozoa</taxon>
        <taxon>Arthropoda</taxon>
        <taxon>Hexapoda</taxon>
        <taxon>Insecta</taxon>
        <taxon>Pterygota</taxon>
        <taxon>Neoptera</taxon>
        <taxon>Endopterygota</taxon>
        <taxon>Coleoptera</taxon>
        <taxon>Polyphaga</taxon>
        <taxon>Cucujiformia</taxon>
        <taxon>Tenebrionidae</taxon>
        <taxon>Tenebrionidae incertae sedis</taxon>
        <taxon>Tribolium</taxon>
    </lineage>
</organism>
<feature type="domain" description="MADF" evidence="2">
    <location>
        <begin position="130"/>
        <end position="217"/>
    </location>
</feature>
<dbReference type="InterPro" id="IPR006578">
    <property type="entry name" value="MADF-dom"/>
</dbReference>
<name>D6WW18_TRICA</name>
<dbReference type="EMBL" id="KQ971361">
    <property type="protein sequence ID" value="EFA08202.2"/>
    <property type="molecule type" value="Genomic_DNA"/>
</dbReference>
<dbReference type="InParanoid" id="D6WW18"/>
<evidence type="ECO:0000259" key="2">
    <source>
        <dbReference type="PROSITE" id="PS51029"/>
    </source>
</evidence>
<keyword evidence="4" id="KW-1185">Reference proteome</keyword>
<dbReference type="PANTHER" id="PTHR47086:SF4">
    <property type="entry name" value="BTB DOMAIN-CONTAINING PROTEIN"/>
    <property type="match status" value="1"/>
</dbReference>
<sequence length="258" mass="30152">MAVPMVFVGKTFNSYSELTSFVSQYELFQRQKFWKRSSRKISSTPNIKRFINPELIYYEITYSCIHGGEKYKSRSKGLRKSISFRFEAPCNAFIKLRASREGDCLEIKSFNEEHNHDFSQTRWNVAQIEALIDQYKKHPVLYNPNHEDYDNNELKKHSLCNIVEALQAVRSGVTEIEIIAQWNNLIAKYTNEKTNDTNEECHSWYAQKLDFLDHQIDPSVKFEEIFDSDGSRSPEIQIKEEIPDSPPPPKRPRDDGGN</sequence>
<evidence type="ECO:0000313" key="3">
    <source>
        <dbReference type="EMBL" id="EFA08202.2"/>
    </source>
</evidence>
<feature type="region of interest" description="Disordered" evidence="1">
    <location>
        <begin position="224"/>
        <end position="258"/>
    </location>
</feature>
<dbReference type="AlphaFoldDB" id="D6WW18"/>
<gene>
    <name evidence="3" type="primary">AUGUSTUS-3.0.2_05829</name>
    <name evidence="3" type="ORF">TcasGA2_TC005829</name>
</gene>
<dbReference type="Pfam" id="PF21599">
    <property type="entry name" value="ZSWIM3_N"/>
    <property type="match status" value="1"/>
</dbReference>
<reference evidence="3 4" key="2">
    <citation type="journal article" date="2010" name="Nucleic Acids Res.">
        <title>BeetleBase in 2010: revisions to provide comprehensive genomic information for Tribolium castaneum.</title>
        <authorList>
            <person name="Kim H.S."/>
            <person name="Murphy T."/>
            <person name="Xia J."/>
            <person name="Caragea D."/>
            <person name="Park Y."/>
            <person name="Beeman R.W."/>
            <person name="Lorenzen M.D."/>
            <person name="Butcher S."/>
            <person name="Manak J.R."/>
            <person name="Brown S.J."/>
        </authorList>
    </citation>
    <scope>GENOME REANNOTATION</scope>
    <source>
        <strain evidence="3 4">Georgia GA2</strain>
    </source>
</reference>
<dbReference type="InterPro" id="IPR040854">
    <property type="entry name" value="ZSWIM9"/>
</dbReference>
<accession>D6WW18</accession>
<dbReference type="SMART" id="SM00595">
    <property type="entry name" value="MADF"/>
    <property type="match status" value="1"/>
</dbReference>